<evidence type="ECO:0000256" key="8">
    <source>
        <dbReference type="ARBA" id="ARBA00023239"/>
    </source>
</evidence>
<dbReference type="STRING" id="679197.HMPREF9336_01645"/>
<gene>
    <name evidence="10" type="ORF">HMPREF9336_01645</name>
</gene>
<organism evidence="10 11">
    <name type="scientific">Segniliparus rugosus (strain ATCC BAA-974 / DSM 45345 / CCUG 50838 / CIP 108380 / JCM 13579 / CDC 945)</name>
    <dbReference type="NCBI Taxonomy" id="679197"/>
    <lineage>
        <taxon>Bacteria</taxon>
        <taxon>Bacillati</taxon>
        <taxon>Actinomycetota</taxon>
        <taxon>Actinomycetes</taxon>
        <taxon>Mycobacteriales</taxon>
        <taxon>Segniliparaceae</taxon>
        <taxon>Segniliparus</taxon>
    </lineage>
</organism>
<dbReference type="PANTHER" id="PTHR43050:SF1">
    <property type="entry name" value="SERINE RACEMASE"/>
    <property type="match status" value="1"/>
</dbReference>
<dbReference type="HOGENOM" id="CLU_021152_4_2_11"/>
<dbReference type="GO" id="GO:0030170">
    <property type="term" value="F:pyridoxal phosphate binding"/>
    <property type="evidence" value="ECO:0007669"/>
    <property type="project" value="InterPro"/>
</dbReference>
<evidence type="ECO:0000256" key="4">
    <source>
        <dbReference type="ARBA" id="ARBA00001946"/>
    </source>
</evidence>
<comment type="caution">
    <text evidence="10">The sequence shown here is derived from an EMBL/GenBank/DDBJ whole genome shotgun (WGS) entry which is preliminary data.</text>
</comment>
<evidence type="ECO:0000256" key="5">
    <source>
        <dbReference type="ARBA" id="ARBA00010869"/>
    </source>
</evidence>
<sequence length="321" mass="33230">MLNVVELVSFADIKAAADRIAPDAVRTPLVPVLHGTDPARPLWLKPENLQPTGAFKLRGALNAVRSLSPAQRAAGVVTHSSGNHGQALAYGGKLEGVSVVVVIPKDAPSVKIEACQAHGAQVVLVAPEDREPRMLQLAEERGLTTIPPYDHRDIIAGQGTVGLEIAADLPEVATVLVPVSGGGLLSGVAAAVKALAPDARVVGVEPELAADAWESFRAGELVRWSVADCNRTIADGLRAQLSALTFAHVREHVDEIVTVSEAQIESAMAWLARNGRVVAEPSGAAATAAYLCADLPPGPTVAVVSGGNADPDRYARILAGG</sequence>
<keyword evidence="11" id="KW-1185">Reference proteome</keyword>
<dbReference type="RefSeq" id="WP_007469296.1">
    <property type="nucleotide sequence ID" value="NZ_KI391953.1"/>
</dbReference>
<dbReference type="InterPro" id="IPR001926">
    <property type="entry name" value="TrpB-like_PALP"/>
</dbReference>
<comment type="cofactor">
    <cofactor evidence="1">
        <name>Ca(2+)</name>
        <dbReference type="ChEBI" id="CHEBI:29108"/>
    </cofactor>
</comment>
<keyword evidence="6" id="KW-0460">Magnesium</keyword>
<evidence type="ECO:0000313" key="10">
    <source>
        <dbReference type="EMBL" id="EFV13506.1"/>
    </source>
</evidence>
<dbReference type="Pfam" id="PF00291">
    <property type="entry name" value="PALP"/>
    <property type="match status" value="1"/>
</dbReference>
<dbReference type="eggNOG" id="COG1171">
    <property type="taxonomic scope" value="Bacteria"/>
</dbReference>
<protein>
    <recommendedName>
        <fullName evidence="9">Tryptophan synthase beta chain-like PALP domain-containing protein</fullName>
    </recommendedName>
</protein>
<dbReference type="PROSITE" id="PS00165">
    <property type="entry name" value="DEHYDRATASE_SER_THR"/>
    <property type="match status" value="1"/>
</dbReference>
<dbReference type="GO" id="GO:0003941">
    <property type="term" value="F:L-serine ammonia-lyase activity"/>
    <property type="evidence" value="ECO:0007669"/>
    <property type="project" value="TreeGrafter"/>
</dbReference>
<dbReference type="AlphaFoldDB" id="E5XQ73"/>
<accession>E5XQ73</accession>
<dbReference type="InterPro" id="IPR000634">
    <property type="entry name" value="Ser/Thr_deHydtase_PyrdxlP-BS"/>
</dbReference>
<name>E5XQ73_SEGRC</name>
<evidence type="ECO:0000256" key="6">
    <source>
        <dbReference type="ARBA" id="ARBA00022842"/>
    </source>
</evidence>
<dbReference type="GO" id="GO:0018114">
    <property type="term" value="F:threonine racemase activity"/>
    <property type="evidence" value="ECO:0007669"/>
    <property type="project" value="TreeGrafter"/>
</dbReference>
<proteinExistence type="inferred from homology"/>
<dbReference type="FunFam" id="3.40.50.1100:FF:000041">
    <property type="entry name" value="Threonine ammonia-lyase, variant"/>
    <property type="match status" value="1"/>
</dbReference>
<reference evidence="10 11" key="1">
    <citation type="journal article" date="2011" name="Stand. Genomic Sci.">
        <title>High quality draft genome sequence of Segniliparus rugosus CDC 945(T)= (ATCC BAA-974(T)).</title>
        <authorList>
            <person name="Earl A.M."/>
            <person name="Desjardins C.A."/>
            <person name="Fitzgerald M.G."/>
            <person name="Arachchi H.M."/>
            <person name="Zeng Q."/>
            <person name="Mehta T."/>
            <person name="Griggs A."/>
            <person name="Birren B.W."/>
            <person name="Toney N.C."/>
            <person name="Carr J."/>
            <person name="Posey J."/>
            <person name="Butler W.R."/>
        </authorList>
    </citation>
    <scope>NUCLEOTIDE SEQUENCE [LARGE SCALE GENOMIC DNA]</scope>
    <source>
        <strain evidence="11">ATCC BAA-974 / DSM 45345 / CCUG 50838 / CIP 108380 / JCM 13579 / CDC 945</strain>
    </source>
</reference>
<evidence type="ECO:0000259" key="9">
    <source>
        <dbReference type="Pfam" id="PF00291"/>
    </source>
</evidence>
<dbReference type="FunFam" id="3.40.50.1100:FF:000007">
    <property type="entry name" value="L-threonine dehydratase catabolic TdcB"/>
    <property type="match status" value="1"/>
</dbReference>
<evidence type="ECO:0000256" key="3">
    <source>
        <dbReference type="ARBA" id="ARBA00001936"/>
    </source>
</evidence>
<dbReference type="GO" id="GO:0070179">
    <property type="term" value="P:D-serine biosynthetic process"/>
    <property type="evidence" value="ECO:0007669"/>
    <property type="project" value="TreeGrafter"/>
</dbReference>
<dbReference type="EMBL" id="ACZI02000001">
    <property type="protein sequence ID" value="EFV13506.1"/>
    <property type="molecule type" value="Genomic_DNA"/>
</dbReference>
<comment type="cofactor">
    <cofactor evidence="4">
        <name>Mg(2+)</name>
        <dbReference type="ChEBI" id="CHEBI:18420"/>
    </cofactor>
</comment>
<dbReference type="CDD" id="cd01562">
    <property type="entry name" value="Thr-dehyd"/>
    <property type="match status" value="1"/>
</dbReference>
<dbReference type="GO" id="GO:0005524">
    <property type="term" value="F:ATP binding"/>
    <property type="evidence" value="ECO:0007669"/>
    <property type="project" value="TreeGrafter"/>
</dbReference>
<evidence type="ECO:0000256" key="1">
    <source>
        <dbReference type="ARBA" id="ARBA00001913"/>
    </source>
</evidence>
<dbReference type="PANTHER" id="PTHR43050">
    <property type="entry name" value="SERINE / THREONINE RACEMASE FAMILY MEMBER"/>
    <property type="match status" value="1"/>
</dbReference>
<evidence type="ECO:0000313" key="11">
    <source>
        <dbReference type="Proteomes" id="UP000004816"/>
    </source>
</evidence>
<dbReference type="InterPro" id="IPR036052">
    <property type="entry name" value="TrpB-like_PALP_sf"/>
</dbReference>
<evidence type="ECO:0000256" key="7">
    <source>
        <dbReference type="ARBA" id="ARBA00022898"/>
    </source>
</evidence>
<dbReference type="SUPFAM" id="SSF53686">
    <property type="entry name" value="Tryptophan synthase beta subunit-like PLP-dependent enzymes"/>
    <property type="match status" value="1"/>
</dbReference>
<evidence type="ECO:0000256" key="2">
    <source>
        <dbReference type="ARBA" id="ARBA00001933"/>
    </source>
</evidence>
<feature type="domain" description="Tryptophan synthase beta chain-like PALP" evidence="9">
    <location>
        <begin position="24"/>
        <end position="306"/>
    </location>
</feature>
<comment type="similarity">
    <text evidence="5">Belongs to the serine/threonine dehydratase family.</text>
</comment>
<comment type="cofactor">
    <cofactor evidence="2">
        <name>pyridoxal 5'-phosphate</name>
        <dbReference type="ChEBI" id="CHEBI:597326"/>
    </cofactor>
</comment>
<keyword evidence="8" id="KW-0456">Lyase</keyword>
<dbReference type="GO" id="GO:0000287">
    <property type="term" value="F:magnesium ion binding"/>
    <property type="evidence" value="ECO:0007669"/>
    <property type="project" value="TreeGrafter"/>
</dbReference>
<dbReference type="Proteomes" id="UP000004816">
    <property type="component" value="Unassembled WGS sequence"/>
</dbReference>
<dbReference type="Gene3D" id="3.40.50.1100">
    <property type="match status" value="2"/>
</dbReference>
<keyword evidence="7" id="KW-0663">Pyridoxal phosphate</keyword>
<comment type="cofactor">
    <cofactor evidence="3">
        <name>Mn(2+)</name>
        <dbReference type="ChEBI" id="CHEBI:29035"/>
    </cofactor>
</comment>
<dbReference type="GO" id="GO:0030378">
    <property type="term" value="F:serine racemase activity"/>
    <property type="evidence" value="ECO:0007669"/>
    <property type="project" value="TreeGrafter"/>
</dbReference>